<dbReference type="Proteomes" id="UP000077315">
    <property type="component" value="Unassembled WGS sequence"/>
</dbReference>
<dbReference type="RefSeq" id="XP_018296410.1">
    <property type="nucleotide sequence ID" value="XM_018433633.1"/>
</dbReference>
<feature type="region of interest" description="Disordered" evidence="2">
    <location>
        <begin position="45"/>
        <end position="66"/>
    </location>
</feature>
<evidence type="ECO:0000313" key="3">
    <source>
        <dbReference type="EMBL" id="OAD78370.1"/>
    </source>
</evidence>
<dbReference type="EMBL" id="KV440973">
    <property type="protein sequence ID" value="OAD78370.1"/>
    <property type="molecule type" value="Genomic_DNA"/>
</dbReference>
<organism evidence="3 4">
    <name type="scientific">Phycomyces blakesleeanus (strain ATCC 8743b / DSM 1359 / FGSC 10004 / NBRC 33097 / NRRL 1555)</name>
    <dbReference type="NCBI Taxonomy" id="763407"/>
    <lineage>
        <taxon>Eukaryota</taxon>
        <taxon>Fungi</taxon>
        <taxon>Fungi incertae sedis</taxon>
        <taxon>Mucoromycota</taxon>
        <taxon>Mucoromycotina</taxon>
        <taxon>Mucoromycetes</taxon>
        <taxon>Mucorales</taxon>
        <taxon>Phycomycetaceae</taxon>
        <taxon>Phycomyces</taxon>
    </lineage>
</organism>
<evidence type="ECO:0000256" key="2">
    <source>
        <dbReference type="SAM" id="MobiDB-lite"/>
    </source>
</evidence>
<evidence type="ECO:0000313" key="4">
    <source>
        <dbReference type="Proteomes" id="UP000077315"/>
    </source>
</evidence>
<keyword evidence="4" id="KW-1185">Reference proteome</keyword>
<reference evidence="4" key="1">
    <citation type="submission" date="2015-06" db="EMBL/GenBank/DDBJ databases">
        <title>Expansion of signal transduction pathways in fungi by whole-genome duplication.</title>
        <authorList>
            <consortium name="DOE Joint Genome Institute"/>
            <person name="Corrochano L.M."/>
            <person name="Kuo A."/>
            <person name="Marcet-Houben M."/>
            <person name="Polaino S."/>
            <person name="Salamov A."/>
            <person name="Villalobos J.M."/>
            <person name="Alvarez M.I."/>
            <person name="Avalos J."/>
            <person name="Benito E.P."/>
            <person name="Benoit I."/>
            <person name="Burger G."/>
            <person name="Camino L.P."/>
            <person name="Canovas D."/>
            <person name="Cerda-Olmedo E."/>
            <person name="Cheng J.-F."/>
            <person name="Dominguez A."/>
            <person name="Elias M."/>
            <person name="Eslava A.P."/>
            <person name="Glaser F."/>
            <person name="Grimwood J."/>
            <person name="Gutierrez G."/>
            <person name="Heitman J."/>
            <person name="Henrissat B."/>
            <person name="Iturriaga E.A."/>
            <person name="Lang B.F."/>
            <person name="Lavin J.L."/>
            <person name="Lee S."/>
            <person name="Li W."/>
            <person name="Lindquist E."/>
            <person name="Lopez-Garcia S."/>
            <person name="Luque E.M."/>
            <person name="Marcos A.T."/>
            <person name="Martin J."/>
            <person name="McCluskey K."/>
            <person name="Medina H.R."/>
            <person name="Miralles-Duran A."/>
            <person name="Miyazaki A."/>
            <person name="Munoz-Torres E."/>
            <person name="Oguiza J.A."/>
            <person name="Ohm R."/>
            <person name="Olmedo M."/>
            <person name="Orejas M."/>
            <person name="Ortiz-Castellanos L."/>
            <person name="Pisabarro A.G."/>
            <person name="Rodriguez-Romero J."/>
            <person name="Ruiz-Herrera J."/>
            <person name="Ruiz-Vazquez R."/>
            <person name="Sanz C."/>
            <person name="Schackwitz W."/>
            <person name="Schmutz J."/>
            <person name="Shahriari M."/>
            <person name="Shelest E."/>
            <person name="Silva-Franco F."/>
            <person name="Soanes D."/>
            <person name="Syed K."/>
            <person name="Tagua V.G."/>
            <person name="Talbot N.J."/>
            <person name="Thon M."/>
            <person name="De vries R.P."/>
            <person name="Wiebenga A."/>
            <person name="Yadav J.S."/>
            <person name="Braun E.L."/>
            <person name="Baker S."/>
            <person name="Garre V."/>
            <person name="Horwitz B."/>
            <person name="Torres-Martinez S."/>
            <person name="Idnurm A."/>
            <person name="Herrera-Estrella A."/>
            <person name="Gabaldon T."/>
            <person name="Grigoriev I.V."/>
        </authorList>
    </citation>
    <scope>NUCLEOTIDE SEQUENCE [LARGE SCALE GENOMIC DNA]</scope>
    <source>
        <strain evidence="4">NRRL 1555(-)</strain>
    </source>
</reference>
<name>A0A163EFK5_PHYB8</name>
<dbReference type="AlphaFoldDB" id="A0A163EFK5"/>
<proteinExistence type="predicted"/>
<feature type="compositionally biased region" description="Low complexity" evidence="2">
    <location>
        <begin position="270"/>
        <end position="287"/>
    </location>
</feature>
<protein>
    <submittedName>
        <fullName evidence="3">Uncharacterized protein</fullName>
    </submittedName>
</protein>
<gene>
    <name evidence="3" type="ORF">PHYBLDRAFT_157535</name>
</gene>
<sequence length="309" mass="34600">MHPALIFGLVVCGTIVIYEGVKLTNHLYERYSEQSDYYEHVRTFNEKRRSGRPHSPPYDDNDDDEDDEVLQSAWNRAYSGLRLRRSAHSDSRLSEDGHSDYELSEIERSILDRKKALQREQALLDDAEQELHRRKQSLSSRGNSLLGLDTTHCDNEITHNPFGDDFGRLTDNTSSQSTLSPFADPPFILPPLDTVSTDPLNVSISSTPESPRQQSTISSIPIDREELWAADSDDNQEMEFPLVLGQGVSDSEESWSEVGRELGMTTRRQSQGSIGSHDSNSSGSLGSQTQHSEDGNMSFDMMSVSDNGL</sequence>
<feature type="coiled-coil region" evidence="1">
    <location>
        <begin position="110"/>
        <end position="137"/>
    </location>
</feature>
<feature type="region of interest" description="Disordered" evidence="2">
    <location>
        <begin position="247"/>
        <end position="309"/>
    </location>
</feature>
<dbReference type="VEuPathDB" id="FungiDB:PHYBLDRAFT_157535"/>
<accession>A0A163EFK5</accession>
<dbReference type="InParanoid" id="A0A163EFK5"/>
<dbReference type="OrthoDB" id="2276345at2759"/>
<evidence type="ECO:0000256" key="1">
    <source>
        <dbReference type="SAM" id="Coils"/>
    </source>
</evidence>
<dbReference type="GeneID" id="28994539"/>
<keyword evidence="1" id="KW-0175">Coiled coil</keyword>